<dbReference type="Proteomes" id="UP000265703">
    <property type="component" value="Unassembled WGS sequence"/>
</dbReference>
<comment type="caution">
    <text evidence="1">The sequence shown here is derived from an EMBL/GenBank/DDBJ whole genome shotgun (WGS) entry which is preliminary data.</text>
</comment>
<dbReference type="EMBL" id="QKYT01000147">
    <property type="protein sequence ID" value="RIA91625.1"/>
    <property type="molecule type" value="Genomic_DNA"/>
</dbReference>
<protein>
    <recommendedName>
        <fullName evidence="3">F-box domain-containing protein</fullName>
    </recommendedName>
</protein>
<dbReference type="OrthoDB" id="3010419at2759"/>
<dbReference type="AlphaFoldDB" id="A0A397T5M9"/>
<sequence>MSKLNGDILYLVFKELQDSKPTLRSCLTVSKSWCKVIIPTFWRNPWKILKDEKAIILLCVIISHLSDESKNNLSQQLESYQHNFLMYLYQKPLFNYITFCKHLNLNEIEKLIKRCLSKESEISLIKKEIFNLFINENTQFTHLYVPCQFNYPIHLIPEAKNCFSNLEFFSCNTSINDDILTGLTEMCQSIRDLELYIEKNIDIYGIVKLIETIKELNSIRILIGYLKSGTSFCEILENSLIQHSKTIQYFTITKQPVTKVLSSFVKLKELKLDLSNLIKNTNGNGYLTIVKIDNVIYDEIDNKMIIQTIYQNCPKLEYLKLVHLFSILIKSSPTSLFKLKITSRKAPSLNSLRYFFGRWKGRKPMILKSNHWDWHGPSNYIDLLEKYKAEGIIKKYKMKEVRLF</sequence>
<gene>
    <name evidence="1" type="ORF">C1645_875311</name>
</gene>
<proteinExistence type="predicted"/>
<evidence type="ECO:0008006" key="3">
    <source>
        <dbReference type="Google" id="ProtNLM"/>
    </source>
</evidence>
<name>A0A397T5M9_9GLOM</name>
<accession>A0A397T5M9</accession>
<keyword evidence="2" id="KW-1185">Reference proteome</keyword>
<evidence type="ECO:0000313" key="1">
    <source>
        <dbReference type="EMBL" id="RIA91625.1"/>
    </source>
</evidence>
<evidence type="ECO:0000313" key="2">
    <source>
        <dbReference type="Proteomes" id="UP000265703"/>
    </source>
</evidence>
<reference evidence="1 2" key="1">
    <citation type="submission" date="2018-06" db="EMBL/GenBank/DDBJ databases">
        <title>Comparative genomics reveals the genomic features of Rhizophagus irregularis, R. cerebriforme, R. diaphanum and Gigaspora rosea, and their symbiotic lifestyle signature.</title>
        <authorList>
            <person name="Morin E."/>
            <person name="San Clemente H."/>
            <person name="Chen E.C.H."/>
            <person name="De La Providencia I."/>
            <person name="Hainaut M."/>
            <person name="Kuo A."/>
            <person name="Kohler A."/>
            <person name="Murat C."/>
            <person name="Tang N."/>
            <person name="Roy S."/>
            <person name="Loubradou J."/>
            <person name="Henrissat B."/>
            <person name="Grigoriev I.V."/>
            <person name="Corradi N."/>
            <person name="Roux C."/>
            <person name="Martin F.M."/>
        </authorList>
    </citation>
    <scope>NUCLEOTIDE SEQUENCE [LARGE SCALE GENOMIC DNA]</scope>
    <source>
        <strain evidence="1 2">DAOM 227022</strain>
    </source>
</reference>
<organism evidence="1 2">
    <name type="scientific">Glomus cerebriforme</name>
    <dbReference type="NCBI Taxonomy" id="658196"/>
    <lineage>
        <taxon>Eukaryota</taxon>
        <taxon>Fungi</taxon>
        <taxon>Fungi incertae sedis</taxon>
        <taxon>Mucoromycota</taxon>
        <taxon>Glomeromycotina</taxon>
        <taxon>Glomeromycetes</taxon>
        <taxon>Glomerales</taxon>
        <taxon>Glomeraceae</taxon>
        <taxon>Glomus</taxon>
    </lineage>
</organism>